<sequence length="95" mass="10803">MLSCLPLSLQFAAFDKQSSHLHRPVFENGFSGNALAGFDSRLCKYGVADKTNDHYLFHGTMNCSSHILENYPFFWRGFLAFAGFFFPARIEMALK</sequence>
<dbReference type="EMBL" id="LWBP01000224">
    <property type="protein sequence ID" value="OQP49933.1"/>
    <property type="molecule type" value="Genomic_DNA"/>
</dbReference>
<dbReference type="Proteomes" id="UP000192276">
    <property type="component" value="Unassembled WGS sequence"/>
</dbReference>
<name>A0A1V9EUT0_9BACT</name>
<proteinExistence type="predicted"/>
<accession>A0A1V9EUT0</accession>
<dbReference type="AlphaFoldDB" id="A0A1V9EUT0"/>
<comment type="caution">
    <text evidence="1">The sequence shown here is derived from an EMBL/GenBank/DDBJ whole genome shotgun (WGS) entry which is preliminary data.</text>
</comment>
<evidence type="ECO:0000313" key="1">
    <source>
        <dbReference type="EMBL" id="OQP49933.1"/>
    </source>
</evidence>
<organism evidence="1 2">
    <name type="scientific">Niastella populi</name>
    <dbReference type="NCBI Taxonomy" id="550983"/>
    <lineage>
        <taxon>Bacteria</taxon>
        <taxon>Pseudomonadati</taxon>
        <taxon>Bacteroidota</taxon>
        <taxon>Chitinophagia</taxon>
        <taxon>Chitinophagales</taxon>
        <taxon>Chitinophagaceae</taxon>
        <taxon>Niastella</taxon>
    </lineage>
</organism>
<reference evidence="2" key="1">
    <citation type="submission" date="2016-04" db="EMBL/GenBank/DDBJ databases">
        <authorList>
            <person name="Chen L."/>
            <person name="Zhuang W."/>
            <person name="Wang G."/>
        </authorList>
    </citation>
    <scope>NUCLEOTIDE SEQUENCE [LARGE SCALE GENOMIC DNA]</scope>
    <source>
        <strain evidence="2">208</strain>
    </source>
</reference>
<evidence type="ECO:0000313" key="2">
    <source>
        <dbReference type="Proteomes" id="UP000192276"/>
    </source>
</evidence>
<keyword evidence="2" id="KW-1185">Reference proteome</keyword>
<gene>
    <name evidence="1" type="ORF">A4R26_30245</name>
</gene>
<protein>
    <submittedName>
        <fullName evidence="1">Uncharacterized protein</fullName>
    </submittedName>
</protein>